<dbReference type="EMBL" id="GL890968">
    <property type="protein sequence ID" value="EGJ29633.1"/>
    <property type="molecule type" value="Genomic_DNA"/>
</dbReference>
<sequence length="88" mass="10125">MLKEDVALNTLELRAVLNFIMPMETERGQTTCIPKTALSVDGFYGILAIGKSFTFRYDRTMKDETTIELPSGRLIVHCSWLIVDWQKR</sequence>
<evidence type="ECO:0000313" key="2">
    <source>
        <dbReference type="Proteomes" id="UP000003959"/>
    </source>
</evidence>
<keyword evidence="2" id="KW-1185">Reference proteome</keyword>
<dbReference type="HOGENOM" id="CLU_2465644_0_0_3"/>
<dbReference type="OrthoDB" id="9880278at2"/>
<name>F4Y0K9_9CYAN</name>
<dbReference type="Proteomes" id="UP000003959">
    <property type="component" value="Unassembled WGS sequence"/>
</dbReference>
<evidence type="ECO:0000313" key="1">
    <source>
        <dbReference type="EMBL" id="EGJ29633.1"/>
    </source>
</evidence>
<dbReference type="AlphaFoldDB" id="F4Y0K9"/>
<dbReference type="RefSeq" id="WP_008189267.1">
    <property type="nucleotide sequence ID" value="NZ_GL890968.1"/>
</dbReference>
<gene>
    <name evidence="1" type="ORF">LYNGBM3L_61990</name>
</gene>
<reference evidence="2" key="1">
    <citation type="journal article" date="2011" name="Proc. Natl. Acad. Sci. U.S.A.">
        <title>Genomic insights into the physiology and ecology of the marine filamentous cyanobacterium Lyngbya majuscula.</title>
        <authorList>
            <person name="Jones A.C."/>
            <person name="Monroe E.A."/>
            <person name="Podell S."/>
            <person name="Hess W.R."/>
            <person name="Klages S."/>
            <person name="Esquenazi E."/>
            <person name="Niessen S."/>
            <person name="Hoover H."/>
            <person name="Rothmann M."/>
            <person name="Lasken R.S."/>
            <person name="Yates J.R.III."/>
            <person name="Reinhardt R."/>
            <person name="Kube M."/>
            <person name="Burkart M.D."/>
            <person name="Allen E.E."/>
            <person name="Dorrestein P.C."/>
            <person name="Gerwick W.H."/>
            <person name="Gerwick L."/>
        </authorList>
    </citation>
    <scope>NUCLEOTIDE SEQUENCE [LARGE SCALE GENOMIC DNA]</scope>
    <source>
        <strain evidence="2">3L</strain>
    </source>
</reference>
<accession>F4Y0K9</accession>
<organism evidence="1 2">
    <name type="scientific">Moorena producens 3L</name>
    <dbReference type="NCBI Taxonomy" id="489825"/>
    <lineage>
        <taxon>Bacteria</taxon>
        <taxon>Bacillati</taxon>
        <taxon>Cyanobacteriota</taxon>
        <taxon>Cyanophyceae</taxon>
        <taxon>Coleofasciculales</taxon>
        <taxon>Coleofasciculaceae</taxon>
        <taxon>Moorena</taxon>
    </lineage>
</organism>
<protein>
    <submittedName>
        <fullName evidence="1">Uncharacterized protein</fullName>
    </submittedName>
</protein>
<proteinExistence type="predicted"/>